<protein>
    <submittedName>
        <fullName evidence="1">Uncharacterized protein</fullName>
    </submittedName>
</protein>
<dbReference type="Proteomes" id="UP001595975">
    <property type="component" value="Unassembled WGS sequence"/>
</dbReference>
<keyword evidence="2" id="KW-1185">Reference proteome</keyword>
<evidence type="ECO:0000313" key="1">
    <source>
        <dbReference type="EMBL" id="MFC5666365.1"/>
    </source>
</evidence>
<accession>A0ABW0X9A4</accession>
<comment type="caution">
    <text evidence="1">The sequence shown here is derived from an EMBL/GenBank/DDBJ whole genome shotgun (WGS) entry which is preliminary data.</text>
</comment>
<dbReference type="RefSeq" id="WP_380228040.1">
    <property type="nucleotide sequence ID" value="NZ_JBHSOF010000039.1"/>
</dbReference>
<proteinExistence type="predicted"/>
<organism evidence="1 2">
    <name type="scientific">Kitasatospora misakiensis</name>
    <dbReference type="NCBI Taxonomy" id="67330"/>
    <lineage>
        <taxon>Bacteria</taxon>
        <taxon>Bacillati</taxon>
        <taxon>Actinomycetota</taxon>
        <taxon>Actinomycetes</taxon>
        <taxon>Kitasatosporales</taxon>
        <taxon>Streptomycetaceae</taxon>
        <taxon>Kitasatospora</taxon>
    </lineage>
</organism>
<reference evidence="2" key="1">
    <citation type="journal article" date="2019" name="Int. J. Syst. Evol. Microbiol.">
        <title>The Global Catalogue of Microorganisms (GCM) 10K type strain sequencing project: providing services to taxonomists for standard genome sequencing and annotation.</title>
        <authorList>
            <consortium name="The Broad Institute Genomics Platform"/>
            <consortium name="The Broad Institute Genome Sequencing Center for Infectious Disease"/>
            <person name="Wu L."/>
            <person name="Ma J."/>
        </authorList>
    </citation>
    <scope>NUCLEOTIDE SEQUENCE [LARGE SCALE GENOMIC DNA]</scope>
    <source>
        <strain evidence="2">CGMCC 4.1437</strain>
    </source>
</reference>
<name>A0ABW0X9A4_9ACTN</name>
<sequence length="48" mass="4377">MDSIDDAVARPGAAAVTAPAVLELVAVGDLSGVGAGGGEALATRGGAV</sequence>
<dbReference type="EMBL" id="JBHSOF010000039">
    <property type="protein sequence ID" value="MFC5666365.1"/>
    <property type="molecule type" value="Genomic_DNA"/>
</dbReference>
<gene>
    <name evidence="1" type="ORF">ACFP3U_25785</name>
</gene>
<evidence type="ECO:0000313" key="2">
    <source>
        <dbReference type="Proteomes" id="UP001595975"/>
    </source>
</evidence>